<organism evidence="1 2">
    <name type="scientific">Nocardioides aquaticus</name>
    <dbReference type="NCBI Taxonomy" id="160826"/>
    <lineage>
        <taxon>Bacteria</taxon>
        <taxon>Bacillati</taxon>
        <taxon>Actinomycetota</taxon>
        <taxon>Actinomycetes</taxon>
        <taxon>Propionibacteriales</taxon>
        <taxon>Nocardioidaceae</taxon>
        <taxon>Nocardioides</taxon>
    </lineage>
</organism>
<proteinExistence type="predicted"/>
<accession>A0ABX8ENH3</accession>
<evidence type="ECO:0000313" key="2">
    <source>
        <dbReference type="Proteomes" id="UP000679307"/>
    </source>
</evidence>
<protein>
    <submittedName>
        <fullName evidence="1">Uncharacterized protein</fullName>
    </submittedName>
</protein>
<reference evidence="1 2" key="1">
    <citation type="submission" date="2021-05" db="EMBL/GenBank/DDBJ databases">
        <title>Complete genome of Nocardioides aquaticus KCTC 9944T isolated from meromictic and hypersaline Ekho Lake, Antarctica.</title>
        <authorList>
            <person name="Hwang K."/>
            <person name="Kim K.M."/>
            <person name="Choe H."/>
        </authorList>
    </citation>
    <scope>NUCLEOTIDE SEQUENCE [LARGE SCALE GENOMIC DNA]</scope>
    <source>
        <strain evidence="1 2">KCTC 9944</strain>
    </source>
</reference>
<sequence length="244" mass="24892">MESIEHRPWWNGLLDVAGPPDTDPTYADLVGSRVVVDTDLPGTDPDGPPVTLVVSGGAGQVAGPAALAARRGVPLRAVRVTLRDPADLRGNARRVVAAVEAARVEGALADDVVVAVGMPDAEPGADWCAAVDEVAALELAVSLPVDGADPLRVAAWLEAVLDRETPLTVVGGHPLSVLGAVRRAFDGEGAVEVAGALTGRPAHAVTGMDETALLGVRRWLRGVETGPDGPAVYATALADLGVRG</sequence>
<name>A0ABX8ENH3_9ACTN</name>
<dbReference type="RefSeq" id="WP_214057019.1">
    <property type="nucleotide sequence ID" value="NZ_CP075371.1"/>
</dbReference>
<keyword evidence="2" id="KW-1185">Reference proteome</keyword>
<dbReference type="EMBL" id="CP075371">
    <property type="protein sequence ID" value="QVT81682.1"/>
    <property type="molecule type" value="Genomic_DNA"/>
</dbReference>
<dbReference type="Proteomes" id="UP000679307">
    <property type="component" value="Chromosome"/>
</dbReference>
<gene>
    <name evidence="1" type="ORF">ENKNEFLB_04098</name>
</gene>
<evidence type="ECO:0000313" key="1">
    <source>
        <dbReference type="EMBL" id="QVT81682.1"/>
    </source>
</evidence>